<reference evidence="3 4" key="1">
    <citation type="journal article" date="1998" name="Science">
        <title>Genome sequence of the nematode C. elegans: a platform for investigating biology.</title>
        <authorList>
            <consortium name="The C. elegans sequencing consortium"/>
            <person name="Sulson J.E."/>
            <person name="Waterston R."/>
        </authorList>
    </citation>
    <scope>NUCLEOTIDE SEQUENCE [LARGE SCALE GENOMIC DNA]</scope>
    <source>
        <strain evidence="3 4">Bristol N2</strain>
    </source>
</reference>
<name>Q2V4T8_CAEEL</name>
<evidence type="ECO:0000313" key="4">
    <source>
        <dbReference type="Proteomes" id="UP000001940"/>
    </source>
</evidence>
<proteinExistence type="predicted"/>
<dbReference type="PhylomeDB" id="Q2V4T8"/>
<accession>Q2V4T8</accession>
<dbReference type="AlphaFoldDB" id="Q2V4T8"/>
<sequence length="222" mass="25707">MHLNYNLIFLHLILFVGVCNSGWQNKTIFFYNIVLGELKMMKIFGMVEKVDIQSGNIISNKECVDNCFEQEDCILAFMNLDDYCVLLGFNQTEHLTVLENTRAERYMVAIKTTLPTDNCPSYDNLDLFVTFNGTSISWKKTENGWTFDKCVGDWTMFHRENSDVVCMQTFNFSKPITRNESILFCEGMGYKLTGVASTDESSWLRSEICYFSKKKNSSYRQS</sequence>
<organism evidence="3 4">
    <name type="scientific">Caenorhabditis elegans</name>
    <dbReference type="NCBI Taxonomy" id="6239"/>
    <lineage>
        <taxon>Eukaryota</taxon>
        <taxon>Metazoa</taxon>
        <taxon>Ecdysozoa</taxon>
        <taxon>Nematoda</taxon>
        <taxon>Chromadorea</taxon>
        <taxon>Rhabditida</taxon>
        <taxon>Rhabditina</taxon>
        <taxon>Rhabditomorpha</taxon>
        <taxon>Rhabditoidea</taxon>
        <taxon>Rhabditidae</taxon>
        <taxon>Peloderinae</taxon>
        <taxon>Caenorhabditis</taxon>
    </lineage>
</organism>
<evidence type="ECO:0000313" key="3">
    <source>
        <dbReference type="EMBL" id="CCD65026.1"/>
    </source>
</evidence>
<keyword evidence="1" id="KW-0732">Signal</keyword>
<evidence type="ECO:0000259" key="2">
    <source>
        <dbReference type="SMART" id="SM00605"/>
    </source>
</evidence>
<dbReference type="GeneID" id="4363041"/>
<dbReference type="PANTHER" id="PTHR47629:SF5">
    <property type="entry name" value="C-TYPE LECTIN-RELATED"/>
    <property type="match status" value="1"/>
</dbReference>
<feature type="chain" id="PRO_5004217511" evidence="1">
    <location>
        <begin position="22"/>
        <end position="222"/>
    </location>
</feature>
<gene>
    <name evidence="3 5" type="ORF">C18A3.11</name>
    <name evidence="3" type="ORF">CELE_C18A3.11</name>
</gene>
<dbReference type="RefSeq" id="NP_001040744.1">
    <property type="nucleotide sequence ID" value="NM_001047279.1"/>
</dbReference>
<protein>
    <submittedName>
        <fullName evidence="3">PAN-3 domain-containing protein</fullName>
    </submittedName>
</protein>
<dbReference type="CTD" id="4363041"/>
<dbReference type="UCSC" id="C18A3.11">
    <property type="organism name" value="c. elegans"/>
</dbReference>
<dbReference type="InterPro" id="IPR006583">
    <property type="entry name" value="PAN-3_domain"/>
</dbReference>
<dbReference type="PANTHER" id="PTHR47629">
    <property type="entry name" value="C-TYPE LECTIN-RELATED"/>
    <property type="match status" value="1"/>
</dbReference>
<evidence type="ECO:0000256" key="1">
    <source>
        <dbReference type="SAM" id="SignalP"/>
    </source>
</evidence>
<dbReference type="WormBase" id="C18A3.11">
    <property type="protein sequence ID" value="CE39322"/>
    <property type="gene ID" value="WBGene00044668"/>
</dbReference>
<feature type="domain" description="PAN-3" evidence="2">
    <location>
        <begin position="5"/>
        <end position="147"/>
    </location>
</feature>
<dbReference type="SMART" id="SM00605">
    <property type="entry name" value="CW"/>
    <property type="match status" value="1"/>
</dbReference>
<dbReference type="KEGG" id="cel:CELE_C18A3.11"/>
<dbReference type="OrthoDB" id="5841182at2759"/>
<dbReference type="HOGENOM" id="CLU_1246343_0_0_1"/>
<dbReference type="InParanoid" id="Q2V4T8"/>
<dbReference type="OMA" id="RINDVRC"/>
<dbReference type="Proteomes" id="UP000001940">
    <property type="component" value="Chromosome II"/>
</dbReference>
<dbReference type="AGR" id="WB:WBGene00044668"/>
<dbReference type="Pfam" id="PF08277">
    <property type="entry name" value="PAN_3"/>
    <property type="match status" value="1"/>
</dbReference>
<dbReference type="eggNOG" id="KOG4297">
    <property type="taxonomic scope" value="Eukaryota"/>
</dbReference>
<dbReference type="PaxDb" id="6239-C18A3.11"/>
<dbReference type="EMBL" id="BX284602">
    <property type="protein sequence ID" value="CCD65026.1"/>
    <property type="molecule type" value="Genomic_DNA"/>
</dbReference>
<evidence type="ECO:0000313" key="5">
    <source>
        <dbReference type="WormBase" id="C18A3.11"/>
    </source>
</evidence>
<dbReference type="FunCoup" id="Q2V4T8">
    <property type="interactions" value="811"/>
</dbReference>
<feature type="signal peptide" evidence="1">
    <location>
        <begin position="1"/>
        <end position="21"/>
    </location>
</feature>
<keyword evidence="4" id="KW-1185">Reference proteome</keyword>